<dbReference type="STRING" id="1178515.SY83_13155"/>
<evidence type="ECO:0000256" key="3">
    <source>
        <dbReference type="ARBA" id="ARBA00022989"/>
    </source>
</evidence>
<dbReference type="InterPro" id="IPR050475">
    <property type="entry name" value="Prenyltransferase_related"/>
</dbReference>
<name>A0A172TPC8_9BACL</name>
<dbReference type="InterPro" id="IPR000537">
    <property type="entry name" value="UbiA_prenyltransferase"/>
</dbReference>
<evidence type="ECO:0000256" key="2">
    <source>
        <dbReference type="ARBA" id="ARBA00022692"/>
    </source>
</evidence>
<gene>
    <name evidence="6" type="ORF">SY83_13155</name>
</gene>
<evidence type="ECO:0000313" key="7">
    <source>
        <dbReference type="Proteomes" id="UP000076927"/>
    </source>
</evidence>
<dbReference type="InterPro" id="IPR044878">
    <property type="entry name" value="UbiA_sf"/>
</dbReference>
<protein>
    <recommendedName>
        <fullName evidence="8">Phosphoribose diphosphate:decaprenyl-phosphate phosphoribosyltransferase</fullName>
    </recommendedName>
</protein>
<accession>A0A172TPC8</accession>
<evidence type="ECO:0000256" key="1">
    <source>
        <dbReference type="ARBA" id="ARBA00004141"/>
    </source>
</evidence>
<evidence type="ECO:0008006" key="8">
    <source>
        <dbReference type="Google" id="ProtNLM"/>
    </source>
</evidence>
<feature type="transmembrane region" description="Helical" evidence="5">
    <location>
        <begin position="24"/>
        <end position="41"/>
    </location>
</feature>
<feature type="transmembrane region" description="Helical" evidence="5">
    <location>
        <begin position="237"/>
        <end position="254"/>
    </location>
</feature>
<feature type="transmembrane region" description="Helical" evidence="5">
    <location>
        <begin position="275"/>
        <end position="292"/>
    </location>
</feature>
<feature type="transmembrane region" description="Helical" evidence="5">
    <location>
        <begin position="141"/>
        <end position="161"/>
    </location>
</feature>
<evidence type="ECO:0000313" key="6">
    <source>
        <dbReference type="EMBL" id="ANE48911.1"/>
    </source>
</evidence>
<dbReference type="GO" id="GO:0016765">
    <property type="term" value="F:transferase activity, transferring alkyl or aryl (other than methyl) groups"/>
    <property type="evidence" value="ECO:0007669"/>
    <property type="project" value="InterPro"/>
</dbReference>
<proteinExistence type="predicted"/>
<evidence type="ECO:0000256" key="5">
    <source>
        <dbReference type="SAM" id="Phobius"/>
    </source>
</evidence>
<keyword evidence="3 5" id="KW-1133">Transmembrane helix</keyword>
<reference evidence="6 7" key="1">
    <citation type="submission" date="2015-01" db="EMBL/GenBank/DDBJ databases">
        <title>Paenibacillus swuensis/DY6/whole genome sequencing.</title>
        <authorList>
            <person name="Kim M.K."/>
            <person name="Srinivasan S."/>
            <person name="Lee J.-J."/>
        </authorList>
    </citation>
    <scope>NUCLEOTIDE SEQUENCE [LARGE SCALE GENOMIC DNA]</scope>
    <source>
        <strain evidence="6 7">DY6</strain>
    </source>
</reference>
<feature type="transmembrane region" description="Helical" evidence="5">
    <location>
        <begin position="167"/>
        <end position="184"/>
    </location>
</feature>
<keyword evidence="4 5" id="KW-0472">Membrane</keyword>
<dbReference type="NCBIfam" id="NF008977">
    <property type="entry name" value="PRK12324.1-2"/>
    <property type="match status" value="1"/>
</dbReference>
<feature type="transmembrane region" description="Helical" evidence="5">
    <location>
        <begin position="211"/>
        <end position="231"/>
    </location>
</feature>
<dbReference type="Proteomes" id="UP000076927">
    <property type="component" value="Chromosome"/>
</dbReference>
<keyword evidence="7" id="KW-1185">Reference proteome</keyword>
<dbReference type="PANTHER" id="PTHR42723">
    <property type="entry name" value="CHLOROPHYLL SYNTHASE"/>
    <property type="match status" value="1"/>
</dbReference>
<dbReference type="KEGG" id="pswu:SY83_13155"/>
<dbReference type="NCBIfam" id="NF008978">
    <property type="entry name" value="PRK12324.1-4"/>
    <property type="match status" value="1"/>
</dbReference>
<feature type="transmembrane region" description="Helical" evidence="5">
    <location>
        <begin position="118"/>
        <end position="134"/>
    </location>
</feature>
<dbReference type="CDD" id="cd13963">
    <property type="entry name" value="PT_UbiA_2"/>
    <property type="match status" value="1"/>
</dbReference>
<dbReference type="EMBL" id="CP011388">
    <property type="protein sequence ID" value="ANE48911.1"/>
    <property type="molecule type" value="Genomic_DNA"/>
</dbReference>
<feature type="transmembrane region" description="Helical" evidence="5">
    <location>
        <begin position="47"/>
        <end position="66"/>
    </location>
</feature>
<dbReference type="AlphaFoldDB" id="A0A172TPC8"/>
<organism evidence="6 7">
    <name type="scientific">Paenibacillus swuensis</name>
    <dbReference type="NCBI Taxonomy" id="1178515"/>
    <lineage>
        <taxon>Bacteria</taxon>
        <taxon>Bacillati</taxon>
        <taxon>Bacillota</taxon>
        <taxon>Bacilli</taxon>
        <taxon>Bacillales</taxon>
        <taxon>Paenibacillaceae</taxon>
        <taxon>Paenibacillus</taxon>
    </lineage>
</organism>
<dbReference type="GO" id="GO:0016020">
    <property type="term" value="C:membrane"/>
    <property type="evidence" value="ECO:0007669"/>
    <property type="project" value="UniProtKB-SubCell"/>
</dbReference>
<dbReference type="Gene3D" id="1.10.357.140">
    <property type="entry name" value="UbiA prenyltransferase"/>
    <property type="match status" value="1"/>
</dbReference>
<feature type="transmembrane region" description="Helical" evidence="5">
    <location>
        <begin position="86"/>
        <end position="112"/>
    </location>
</feature>
<evidence type="ECO:0000256" key="4">
    <source>
        <dbReference type="ARBA" id="ARBA00023136"/>
    </source>
</evidence>
<dbReference type="PANTHER" id="PTHR42723:SF1">
    <property type="entry name" value="CHLOROPHYLL SYNTHASE, CHLOROPLASTIC"/>
    <property type="match status" value="1"/>
</dbReference>
<dbReference type="PATRIC" id="fig|1178515.4.peg.2637"/>
<comment type="subcellular location">
    <subcellularLocation>
        <location evidence="1">Membrane</location>
        <topology evidence="1">Multi-pass membrane protein</topology>
    </subcellularLocation>
</comment>
<dbReference type="Pfam" id="PF01040">
    <property type="entry name" value="UbiA"/>
    <property type="match status" value="1"/>
</dbReference>
<sequence>MVAAKKNQANMMLNLLLEMRPKQWTKNILVFASALFSGNIFLTSTFINAFLAFIAFSFISSTVYIINDIVDIEKDRQHPDKCKRPLASGALSVPAAVTSAIFLCFISLTIAFLINTEVLFIVMLYFIINLFYTLRLKHVVLIDVMIIASGFVLRAVCGAFATGGVITSWFILCILGLSLFLALGKRRHELVLFNDIPEKQRKVLQHYSVELLDQLMTVITGLLLMFFSMYAASQESGMMYTIPLAIYGVFRYYYLIHKKNGGGKPEEILLNDKHILATVIMFGLVVVLIKTQL</sequence>
<keyword evidence="2 5" id="KW-0812">Transmembrane</keyword>